<keyword evidence="1" id="KW-1133">Transmembrane helix</keyword>
<proteinExistence type="predicted"/>
<accession>A0A1N7MPJ9</accession>
<sequence>MGENEAKLASLETDNEWIKATLVEIKDKIEDISDHLKRQDRTMDKFVTREEHEELVRKVDKLTHWRSWLTGAVGTLVGLFILGFEYLHQWIYWGGGK</sequence>
<keyword evidence="3" id="KW-1185">Reference proteome</keyword>
<gene>
    <name evidence="2" type="ORF">SAMN05421799_10614</name>
</gene>
<dbReference type="Proteomes" id="UP000186156">
    <property type="component" value="Unassembled WGS sequence"/>
</dbReference>
<dbReference type="STRING" id="252246.SAMN05421799_10614"/>
<name>A0A1N7MPJ9_9BACL</name>
<dbReference type="RefSeq" id="WP_062306537.1">
    <property type="nucleotide sequence ID" value="NZ_FTOO01000006.1"/>
</dbReference>
<dbReference type="EMBL" id="FTOO01000006">
    <property type="protein sequence ID" value="SIS88073.1"/>
    <property type="molecule type" value="Genomic_DNA"/>
</dbReference>
<organism evidence="2 3">
    <name type="scientific">Alicyclobacillus vulcanalis</name>
    <dbReference type="NCBI Taxonomy" id="252246"/>
    <lineage>
        <taxon>Bacteria</taxon>
        <taxon>Bacillati</taxon>
        <taxon>Bacillota</taxon>
        <taxon>Bacilli</taxon>
        <taxon>Bacillales</taxon>
        <taxon>Alicyclobacillaceae</taxon>
        <taxon>Alicyclobacillus</taxon>
    </lineage>
</organism>
<evidence type="ECO:0000313" key="2">
    <source>
        <dbReference type="EMBL" id="SIS88073.1"/>
    </source>
</evidence>
<evidence type="ECO:0000256" key="1">
    <source>
        <dbReference type="SAM" id="Phobius"/>
    </source>
</evidence>
<evidence type="ECO:0008006" key="4">
    <source>
        <dbReference type="Google" id="ProtNLM"/>
    </source>
</evidence>
<reference evidence="3" key="1">
    <citation type="submission" date="2017-01" db="EMBL/GenBank/DDBJ databases">
        <authorList>
            <person name="Varghese N."/>
            <person name="Submissions S."/>
        </authorList>
    </citation>
    <scope>NUCLEOTIDE SEQUENCE [LARGE SCALE GENOMIC DNA]</scope>
    <source>
        <strain evidence="3">DSM 16176</strain>
    </source>
</reference>
<evidence type="ECO:0000313" key="3">
    <source>
        <dbReference type="Proteomes" id="UP000186156"/>
    </source>
</evidence>
<keyword evidence="1" id="KW-0472">Membrane</keyword>
<keyword evidence="1" id="KW-0812">Transmembrane</keyword>
<protein>
    <recommendedName>
        <fullName evidence="4">Haemolysin XhlA</fullName>
    </recommendedName>
</protein>
<dbReference type="AlphaFoldDB" id="A0A1N7MPJ9"/>
<feature type="transmembrane region" description="Helical" evidence="1">
    <location>
        <begin position="67"/>
        <end position="87"/>
    </location>
</feature>
<dbReference type="OrthoDB" id="2375981at2"/>